<dbReference type="GO" id="GO:0006906">
    <property type="term" value="P:vesicle fusion"/>
    <property type="evidence" value="ECO:0007669"/>
    <property type="project" value="TreeGrafter"/>
</dbReference>
<keyword evidence="6" id="KW-1133">Transmembrane helix</keyword>
<gene>
    <name evidence="8" type="ORF">FA14DRAFT_181226</name>
</gene>
<dbReference type="GO" id="GO:0048278">
    <property type="term" value="P:vesicle docking"/>
    <property type="evidence" value="ECO:0007669"/>
    <property type="project" value="TreeGrafter"/>
</dbReference>
<dbReference type="PROSITE" id="PS50192">
    <property type="entry name" value="T_SNARE"/>
    <property type="match status" value="1"/>
</dbReference>
<sequence>MSRSGLAVNAPRDAPKLLSLLNSTLSSSHELVRSLSIVSQPSTSLLKPIKRNLTTVAAGISALQDEQIILEQEGKRSKVSLEEVRRKEDELIEVKGAWDRLCEVLNKHETTAELLTDVKENHPNLFEAIQTKAATIETISPYRDDPAHKQSNPYAIEEEEDGRSNAELLQSQQQQMASQDNQLDHLSASIGRQHHLSLQMNEELETHATLLDEMDRDVENTGARLGRASRRLDQFTNSLKEHGSTWTIFVLIIILVMLIAIFK</sequence>
<feature type="transmembrane region" description="Helical" evidence="6">
    <location>
        <begin position="243"/>
        <end position="262"/>
    </location>
</feature>
<dbReference type="AlphaFoldDB" id="A0A316V4U0"/>
<dbReference type="EMBL" id="KZ819605">
    <property type="protein sequence ID" value="PWN32540.1"/>
    <property type="molecule type" value="Genomic_DNA"/>
</dbReference>
<dbReference type="RefSeq" id="XP_025352842.1">
    <property type="nucleotide sequence ID" value="XM_025501077.1"/>
</dbReference>
<dbReference type="SUPFAM" id="SSF58038">
    <property type="entry name" value="SNARE fusion complex"/>
    <property type="match status" value="1"/>
</dbReference>
<evidence type="ECO:0000313" key="9">
    <source>
        <dbReference type="Proteomes" id="UP000245771"/>
    </source>
</evidence>
<dbReference type="PANTHER" id="PTHR19957:SF423">
    <property type="entry name" value="SYNTAXIN-8-RELATED"/>
    <property type="match status" value="1"/>
</dbReference>
<dbReference type="PANTHER" id="PTHR19957">
    <property type="entry name" value="SYNTAXIN"/>
    <property type="match status" value="1"/>
</dbReference>
<dbReference type="Proteomes" id="UP000245771">
    <property type="component" value="Unassembled WGS sequence"/>
</dbReference>
<organism evidence="8 9">
    <name type="scientific">Meira miltonrushii</name>
    <dbReference type="NCBI Taxonomy" id="1280837"/>
    <lineage>
        <taxon>Eukaryota</taxon>
        <taxon>Fungi</taxon>
        <taxon>Dikarya</taxon>
        <taxon>Basidiomycota</taxon>
        <taxon>Ustilaginomycotina</taxon>
        <taxon>Exobasidiomycetes</taxon>
        <taxon>Exobasidiales</taxon>
        <taxon>Brachybasidiaceae</taxon>
        <taxon>Meira</taxon>
    </lineage>
</organism>
<dbReference type="InterPro" id="IPR000727">
    <property type="entry name" value="T_SNARE_dom"/>
</dbReference>
<keyword evidence="9" id="KW-1185">Reference proteome</keyword>
<comment type="subcellular location">
    <subcellularLocation>
        <location evidence="1">Endomembrane system</location>
    </subcellularLocation>
</comment>
<evidence type="ECO:0000256" key="6">
    <source>
        <dbReference type="SAM" id="Phobius"/>
    </source>
</evidence>
<dbReference type="GeneID" id="37022858"/>
<keyword evidence="3" id="KW-0653">Protein transport</keyword>
<keyword evidence="6" id="KW-0812">Transmembrane</keyword>
<evidence type="ECO:0000256" key="3">
    <source>
        <dbReference type="ARBA" id="ARBA00022927"/>
    </source>
</evidence>
<protein>
    <submittedName>
        <fullName evidence="8">Snare-domain-containing protein</fullName>
    </submittedName>
</protein>
<dbReference type="GO" id="GO:0005768">
    <property type="term" value="C:endosome"/>
    <property type="evidence" value="ECO:0007669"/>
    <property type="project" value="UniProtKB-ARBA"/>
</dbReference>
<dbReference type="InParanoid" id="A0A316V4U0"/>
<dbReference type="FunFam" id="1.20.5.110:FF:000060">
    <property type="entry name" value="SNARE complex subunit (Syn8)"/>
    <property type="match status" value="1"/>
</dbReference>
<keyword evidence="5 6" id="KW-0472">Membrane</keyword>
<reference evidence="8 9" key="1">
    <citation type="journal article" date="2018" name="Mol. Biol. Evol.">
        <title>Broad Genomic Sampling Reveals a Smut Pathogenic Ancestry of the Fungal Clade Ustilaginomycotina.</title>
        <authorList>
            <person name="Kijpornyongpan T."/>
            <person name="Mondo S.J."/>
            <person name="Barry K."/>
            <person name="Sandor L."/>
            <person name="Lee J."/>
            <person name="Lipzen A."/>
            <person name="Pangilinan J."/>
            <person name="LaButti K."/>
            <person name="Hainaut M."/>
            <person name="Henrissat B."/>
            <person name="Grigoriev I.V."/>
            <person name="Spatafora J.W."/>
            <person name="Aime M.C."/>
        </authorList>
    </citation>
    <scope>NUCLEOTIDE SEQUENCE [LARGE SCALE GENOMIC DNA]</scope>
    <source>
        <strain evidence="8 9">MCA 3882</strain>
    </source>
</reference>
<dbReference type="InterPro" id="IPR045242">
    <property type="entry name" value="Syntaxin"/>
</dbReference>
<dbReference type="GO" id="GO:0000149">
    <property type="term" value="F:SNARE binding"/>
    <property type="evidence" value="ECO:0007669"/>
    <property type="project" value="TreeGrafter"/>
</dbReference>
<proteinExistence type="predicted"/>
<evidence type="ECO:0000259" key="7">
    <source>
        <dbReference type="PROSITE" id="PS50192"/>
    </source>
</evidence>
<dbReference type="GO" id="GO:0006896">
    <property type="term" value="P:Golgi to vacuole transport"/>
    <property type="evidence" value="ECO:0007669"/>
    <property type="project" value="UniProtKB-ARBA"/>
</dbReference>
<dbReference type="GO" id="GO:0005484">
    <property type="term" value="F:SNAP receptor activity"/>
    <property type="evidence" value="ECO:0007669"/>
    <property type="project" value="TreeGrafter"/>
</dbReference>
<evidence type="ECO:0000256" key="2">
    <source>
        <dbReference type="ARBA" id="ARBA00022448"/>
    </source>
</evidence>
<evidence type="ECO:0000313" key="8">
    <source>
        <dbReference type="EMBL" id="PWN32540.1"/>
    </source>
</evidence>
<dbReference type="OrthoDB" id="244190at2759"/>
<feature type="domain" description="T-SNARE coiled-coil homology" evidence="7">
    <location>
        <begin position="173"/>
        <end position="235"/>
    </location>
</feature>
<dbReference type="CDD" id="cd15859">
    <property type="entry name" value="SNARE_SYN8"/>
    <property type="match status" value="1"/>
</dbReference>
<dbReference type="SMART" id="SM00397">
    <property type="entry name" value="t_SNARE"/>
    <property type="match status" value="1"/>
</dbReference>
<evidence type="ECO:0000256" key="1">
    <source>
        <dbReference type="ARBA" id="ARBA00004308"/>
    </source>
</evidence>
<dbReference type="Gene3D" id="1.20.5.110">
    <property type="match status" value="1"/>
</dbReference>
<keyword evidence="4" id="KW-0175">Coiled coil</keyword>
<accession>A0A316V4U0</accession>
<dbReference type="STRING" id="1280837.A0A316V4U0"/>
<dbReference type="GO" id="GO:0031201">
    <property type="term" value="C:SNARE complex"/>
    <property type="evidence" value="ECO:0007669"/>
    <property type="project" value="TreeGrafter"/>
</dbReference>
<evidence type="ECO:0000256" key="5">
    <source>
        <dbReference type="ARBA" id="ARBA00023136"/>
    </source>
</evidence>
<dbReference type="GO" id="GO:0006886">
    <property type="term" value="P:intracellular protein transport"/>
    <property type="evidence" value="ECO:0007669"/>
    <property type="project" value="TreeGrafter"/>
</dbReference>
<keyword evidence="2" id="KW-0813">Transport</keyword>
<name>A0A316V4U0_9BASI</name>
<evidence type="ECO:0000256" key="4">
    <source>
        <dbReference type="ARBA" id="ARBA00023054"/>
    </source>
</evidence>